<evidence type="ECO:0000313" key="6">
    <source>
        <dbReference type="EMBL" id="GGD55604.1"/>
    </source>
</evidence>
<reference evidence="6" key="2">
    <citation type="submission" date="2020-09" db="EMBL/GenBank/DDBJ databases">
        <authorList>
            <person name="Sun Q."/>
            <person name="Zhou Y."/>
        </authorList>
    </citation>
    <scope>NUCLEOTIDE SEQUENCE</scope>
    <source>
        <strain evidence="6">CGMCC 1.15178</strain>
    </source>
</reference>
<dbReference type="PANTHER" id="PTHR30126">
    <property type="entry name" value="HTH-TYPE TRANSCRIPTIONAL REGULATOR"/>
    <property type="match status" value="1"/>
</dbReference>
<dbReference type="SUPFAM" id="SSF53850">
    <property type="entry name" value="Periplasmic binding protein-like II"/>
    <property type="match status" value="1"/>
</dbReference>
<organism evidence="6 7">
    <name type="scientific">Paenibacillus nasutitermitis</name>
    <dbReference type="NCBI Taxonomy" id="1652958"/>
    <lineage>
        <taxon>Bacteria</taxon>
        <taxon>Bacillati</taxon>
        <taxon>Bacillota</taxon>
        <taxon>Bacilli</taxon>
        <taxon>Bacillales</taxon>
        <taxon>Paenibacillaceae</taxon>
        <taxon>Paenibacillus</taxon>
    </lineage>
</organism>
<evidence type="ECO:0000256" key="3">
    <source>
        <dbReference type="ARBA" id="ARBA00023125"/>
    </source>
</evidence>
<gene>
    <name evidence="6" type="primary">czcR</name>
    <name evidence="6" type="ORF">GCM10010911_11640</name>
</gene>
<dbReference type="PROSITE" id="PS50931">
    <property type="entry name" value="HTH_LYSR"/>
    <property type="match status" value="1"/>
</dbReference>
<proteinExistence type="inferred from homology"/>
<protein>
    <submittedName>
        <fullName evidence="6">HTH-type transcriptional regulator CzcR</fullName>
    </submittedName>
</protein>
<name>A0A916YPZ2_9BACL</name>
<dbReference type="FunFam" id="1.10.10.10:FF:000001">
    <property type="entry name" value="LysR family transcriptional regulator"/>
    <property type="match status" value="1"/>
</dbReference>
<dbReference type="GO" id="GO:0000976">
    <property type="term" value="F:transcription cis-regulatory region binding"/>
    <property type="evidence" value="ECO:0007669"/>
    <property type="project" value="TreeGrafter"/>
</dbReference>
<evidence type="ECO:0000259" key="5">
    <source>
        <dbReference type="PROSITE" id="PS50931"/>
    </source>
</evidence>
<dbReference type="Pfam" id="PF00126">
    <property type="entry name" value="HTH_1"/>
    <property type="match status" value="1"/>
</dbReference>
<reference evidence="6" key="1">
    <citation type="journal article" date="2014" name="Int. J. Syst. Evol. Microbiol.">
        <title>Complete genome sequence of Corynebacterium casei LMG S-19264T (=DSM 44701T), isolated from a smear-ripened cheese.</title>
        <authorList>
            <consortium name="US DOE Joint Genome Institute (JGI-PGF)"/>
            <person name="Walter F."/>
            <person name="Albersmeier A."/>
            <person name="Kalinowski J."/>
            <person name="Ruckert C."/>
        </authorList>
    </citation>
    <scope>NUCLEOTIDE SEQUENCE</scope>
    <source>
        <strain evidence="6">CGMCC 1.15178</strain>
    </source>
</reference>
<dbReference type="Pfam" id="PF03466">
    <property type="entry name" value="LysR_substrate"/>
    <property type="match status" value="1"/>
</dbReference>
<dbReference type="AlphaFoldDB" id="A0A916YPZ2"/>
<evidence type="ECO:0000256" key="4">
    <source>
        <dbReference type="ARBA" id="ARBA00023163"/>
    </source>
</evidence>
<keyword evidence="2" id="KW-0805">Transcription regulation</keyword>
<dbReference type="EMBL" id="BMHP01000001">
    <property type="protein sequence ID" value="GGD55604.1"/>
    <property type="molecule type" value="Genomic_DNA"/>
</dbReference>
<dbReference type="InterPro" id="IPR036388">
    <property type="entry name" value="WH-like_DNA-bd_sf"/>
</dbReference>
<sequence length="288" mass="32039">MELTDLKVFVSVAEEHSISRAAKRLEYVQSNVTARIRKLEAELGVSLFHRHPKGVSLTDRGTAFLDYALTILNLADEAIKNVREKSYPSGMLTIGVAETATCGNFMNTLTTFQSKYPDVMLTLITGNTSELLNHLMNHQVDGAFLTGNLEILDEKARLNVDYSIQEEIVLLSKNNAGPLADLPNMKWAVSPRGSHFRSILEQWLRSEGIPLTNFIEISSLDTLLSSVRAGLASTLLPSSVLTGEYNTLGSRSIPEKYRFTTTSFVRRKEKFNSKALEAFVEMINIHGL</sequence>
<evidence type="ECO:0000256" key="2">
    <source>
        <dbReference type="ARBA" id="ARBA00023015"/>
    </source>
</evidence>
<dbReference type="RefSeq" id="WP_188989980.1">
    <property type="nucleotide sequence ID" value="NZ_BMHP01000001.1"/>
</dbReference>
<dbReference type="InterPro" id="IPR036390">
    <property type="entry name" value="WH_DNA-bd_sf"/>
</dbReference>
<dbReference type="Gene3D" id="1.10.10.10">
    <property type="entry name" value="Winged helix-like DNA-binding domain superfamily/Winged helix DNA-binding domain"/>
    <property type="match status" value="1"/>
</dbReference>
<keyword evidence="4" id="KW-0804">Transcription</keyword>
<dbReference type="SUPFAM" id="SSF46785">
    <property type="entry name" value="Winged helix' DNA-binding domain"/>
    <property type="match status" value="1"/>
</dbReference>
<evidence type="ECO:0000256" key="1">
    <source>
        <dbReference type="ARBA" id="ARBA00009437"/>
    </source>
</evidence>
<evidence type="ECO:0000313" key="7">
    <source>
        <dbReference type="Proteomes" id="UP000612456"/>
    </source>
</evidence>
<comment type="similarity">
    <text evidence="1">Belongs to the LysR transcriptional regulatory family.</text>
</comment>
<feature type="domain" description="HTH lysR-type" evidence="5">
    <location>
        <begin position="1"/>
        <end position="58"/>
    </location>
</feature>
<dbReference type="PANTHER" id="PTHR30126:SF40">
    <property type="entry name" value="HTH-TYPE TRANSCRIPTIONAL REGULATOR GLTR"/>
    <property type="match status" value="1"/>
</dbReference>
<dbReference type="Proteomes" id="UP000612456">
    <property type="component" value="Unassembled WGS sequence"/>
</dbReference>
<dbReference type="InterPro" id="IPR005119">
    <property type="entry name" value="LysR_subst-bd"/>
</dbReference>
<dbReference type="InterPro" id="IPR000847">
    <property type="entry name" value="LysR_HTH_N"/>
</dbReference>
<keyword evidence="7" id="KW-1185">Reference proteome</keyword>
<comment type="caution">
    <text evidence="6">The sequence shown here is derived from an EMBL/GenBank/DDBJ whole genome shotgun (WGS) entry which is preliminary data.</text>
</comment>
<dbReference type="Gene3D" id="3.40.190.290">
    <property type="match status" value="1"/>
</dbReference>
<dbReference type="GO" id="GO:0003700">
    <property type="term" value="F:DNA-binding transcription factor activity"/>
    <property type="evidence" value="ECO:0007669"/>
    <property type="project" value="InterPro"/>
</dbReference>
<dbReference type="PRINTS" id="PR00039">
    <property type="entry name" value="HTHLYSR"/>
</dbReference>
<keyword evidence="3" id="KW-0238">DNA-binding</keyword>
<accession>A0A916YPZ2</accession>